<evidence type="ECO:0000256" key="1">
    <source>
        <dbReference type="SAM" id="MobiDB-lite"/>
    </source>
</evidence>
<evidence type="ECO:0000313" key="5">
    <source>
        <dbReference type="Proteomes" id="UP000186102"/>
    </source>
</evidence>
<feature type="chain" id="PRO_5012705980" evidence="3">
    <location>
        <begin position="28"/>
        <end position="903"/>
    </location>
</feature>
<feature type="transmembrane region" description="Helical" evidence="2">
    <location>
        <begin position="419"/>
        <end position="441"/>
    </location>
</feature>
<organism evidence="4 5">
    <name type="scientific">Desulfosporosinus metallidurans</name>
    <dbReference type="NCBI Taxonomy" id="1888891"/>
    <lineage>
        <taxon>Bacteria</taxon>
        <taxon>Bacillati</taxon>
        <taxon>Bacillota</taxon>
        <taxon>Clostridia</taxon>
        <taxon>Eubacteriales</taxon>
        <taxon>Desulfitobacteriaceae</taxon>
        <taxon>Desulfosporosinus</taxon>
    </lineage>
</organism>
<proteinExistence type="predicted"/>
<keyword evidence="3" id="KW-0732">Signal</keyword>
<feature type="compositionally biased region" description="Low complexity" evidence="1">
    <location>
        <begin position="599"/>
        <end position="609"/>
    </location>
</feature>
<comment type="caution">
    <text evidence="4">The sequence shown here is derived from an EMBL/GenBank/DDBJ whole genome shotgun (WGS) entry which is preliminary data.</text>
</comment>
<dbReference type="Proteomes" id="UP000186102">
    <property type="component" value="Unassembled WGS sequence"/>
</dbReference>
<accession>A0A1Q8R2I7</accession>
<dbReference type="EMBL" id="MLBF01000001">
    <property type="protein sequence ID" value="OLN33826.1"/>
    <property type="molecule type" value="Genomic_DNA"/>
</dbReference>
<dbReference type="AlphaFoldDB" id="A0A1Q8R2I7"/>
<feature type="transmembrane region" description="Helical" evidence="2">
    <location>
        <begin position="481"/>
        <end position="503"/>
    </location>
</feature>
<feature type="transmembrane region" description="Helical" evidence="2">
    <location>
        <begin position="448"/>
        <end position="469"/>
    </location>
</feature>
<feature type="region of interest" description="Disordered" evidence="1">
    <location>
        <begin position="565"/>
        <end position="639"/>
    </location>
</feature>
<feature type="transmembrane region" description="Helical" evidence="2">
    <location>
        <begin position="331"/>
        <end position="353"/>
    </location>
</feature>
<feature type="transmembrane region" description="Helical" evidence="2">
    <location>
        <begin position="374"/>
        <end position="395"/>
    </location>
</feature>
<feature type="compositionally biased region" description="Polar residues" evidence="1">
    <location>
        <begin position="610"/>
        <end position="622"/>
    </location>
</feature>
<keyword evidence="2" id="KW-0812">Transmembrane</keyword>
<keyword evidence="2" id="KW-1133">Transmembrane helix</keyword>
<feature type="compositionally biased region" description="Low complexity" evidence="1">
    <location>
        <begin position="573"/>
        <end position="587"/>
    </location>
</feature>
<reference evidence="4 5" key="1">
    <citation type="submission" date="2016-09" db="EMBL/GenBank/DDBJ databases">
        <title>Complete genome of Desulfosporosinus sp. OL.</title>
        <authorList>
            <person name="Mardanov A."/>
            <person name="Beletsky A."/>
            <person name="Panova A."/>
            <person name="Karnachuk O."/>
            <person name="Ravin N."/>
        </authorList>
    </citation>
    <scope>NUCLEOTIDE SEQUENCE [LARGE SCALE GENOMIC DNA]</scope>
    <source>
        <strain evidence="4 5">OL</strain>
    </source>
</reference>
<protein>
    <submittedName>
        <fullName evidence="4">Membrane protein, putative, (PXO1-79)</fullName>
    </submittedName>
</protein>
<dbReference type="STRING" id="1888891.DSOL_0004"/>
<feature type="signal peptide" evidence="3">
    <location>
        <begin position="1"/>
        <end position="27"/>
    </location>
</feature>
<keyword evidence="5" id="KW-1185">Reference proteome</keyword>
<gene>
    <name evidence="4" type="ORF">DSOL_0004</name>
</gene>
<evidence type="ECO:0000256" key="2">
    <source>
        <dbReference type="SAM" id="Phobius"/>
    </source>
</evidence>
<keyword evidence="2" id="KW-0472">Membrane</keyword>
<evidence type="ECO:0000256" key="3">
    <source>
        <dbReference type="SAM" id="SignalP"/>
    </source>
</evidence>
<sequence length="903" mass="98229">MKRPHLRKVTAILIVLLCTLIPMVSFAHDSEFLQMLIDLNTMQYQGSVIDDKASFFSMESKHIEAELGNFTNLINHPNIPVPTIPTDYKSDDKSNPGTSPMPFTFPAVEVESGWFNKNNATNVDINQAYLVKDSLVPGLNDALKLVNNGKKFANVEELTKMASLLASGGNVNGYTVTYGQRASYSAKEPDVDPRTKVARTDYVTITAPDGKTQYEFVYKIRKGYASPDDLAYNANFVVKGDTTYISWQMLMYQANYTYLDRHQSLADEASFEKPSSLEKVVAELFGHLFNGIRNLLGLYSTDELVYNQGFRGSSAWWYGTMSRDWADNILVYHWIFQGLAWSLITLALIKMLIQRNLSTVNPAMRVSLIEGIQDLLITGFVLANMFPVINMFMFLNTKLVAIFGATAPDFSDIANVNNYSGVLAGVIIQFFYLIVSLYLNFVYIMRGITLAILVAMGPLFVVTLAFGAKWKQLFNTWWRELLSNIFLQSFHAFILSFFVSVTLSSRGIESMVVAYAMIPLTEFFRTLTMGSGGGIAHAVGMKSVSQGAGMVGNVAGGLIGNAKAKAGGGSSNGGSNANAMSSEAGNSQKIKANNGGGSSSNTSELGSFNTRETQMTKETPLNNVGKEGSLSPEVSKDEARNDQFKATGMTLAKGAWQSGKGLAKVGLGAGMTLALGGSSPEMAKMGGKMMGAGMSDVKSAGTSGLSSIGKSVGTALDHPLDKWKQNRQDMKVQQQVRQNGGNLSPILDVTTLPNGDIQYHRDSNILRNQGVLGENDDPSGNTVFTYDMGVSVNGKGGLSFDSSNSRLSGDDIQNLQGYAHTFKNGTAEQKEHLRSQGIERVSRNEQSQLMVAYNKTGKEKLGGIKSVQTMGDGRVVELKNNHSPMETKNSIKVSPYVNNKVAV</sequence>
<evidence type="ECO:0000313" key="4">
    <source>
        <dbReference type="EMBL" id="OLN33826.1"/>
    </source>
</evidence>
<name>A0A1Q8R2I7_9FIRM</name>